<dbReference type="InterPro" id="IPR008949">
    <property type="entry name" value="Isoprenoid_synthase_dom_sf"/>
</dbReference>
<proteinExistence type="inferred from homology"/>
<comment type="caution">
    <text evidence="3">The sequence shown here is derived from an EMBL/GenBank/DDBJ whole genome shotgun (WGS) entry which is preliminary data.</text>
</comment>
<protein>
    <recommendedName>
        <fullName evidence="2">Terpene synthase</fullName>
        <ecNumber evidence="2">4.2.3.-</ecNumber>
    </recommendedName>
</protein>
<dbReference type="PANTHER" id="PTHR35201:SF4">
    <property type="entry name" value="BETA-PINACENE SYNTHASE-RELATED"/>
    <property type="match status" value="1"/>
</dbReference>
<gene>
    <name evidence="3" type="ORF">GCM10009827_000710</name>
</gene>
<keyword evidence="1 2" id="KW-0456">Lyase</keyword>
<evidence type="ECO:0000256" key="1">
    <source>
        <dbReference type="ARBA" id="ARBA00023239"/>
    </source>
</evidence>
<sequence>MSPFTLPDFYQPYPARLNPNLEGARTHTKAWAREMGMVEGSGIWDERDLDDHDYALLCAYTHPEASAAALDLVTDWYVWVFFFDDHFLDVFKRTQDMRGAEAYLERLRLFMPLHGAVVDEPTNPVEKGLKELWERTVPAMSADWRERFVHSTRNLLDESLWELANINAGRVSNPIEYIEMRRKVGGAPWSANLVEFAAGAEIPARVAHSRPLRVLKDTFADGVHLRNDLFSYERETQQEGELANCVLVLERFLGYAPQEAADAVNSILTSRLQQFEHTVVTELEPLFAEHALDPVERLRVLKYAQGLQDWQAGGHEWHLRSSRYMNADVRPTGQFTLGGPMGIGTSAARLGLSVRARQHDVRPARTTGPLPVPELYMPYVSRQNGHLESARRGVIEWSRAMGFFDAVPRPGPSPSVWTERKLAGYDFAVCAGALNPDGTAAELELGTQWLSWGTYGDDWFPQVYGPTGDLTGARAMVARLKSLMPLDLVSASVPVSPLERGLADLWPRTAGPMGAAHREEFRAAVDVMLDSWVWELQNQHERRIPDPVDYIEMRRRTFGSDLTMSLARFRQGRQVPPDVYGTRPIQNLEAAASDYACFVNDLFSYQKEIEFESELHNMVLVVENFLDISRDQAALVVRDLMTARMQQFERIVAVELPALYEHLRLPEAARAGIDTYVVQLQNWMSGIIAWHEATDRYPESALLRTEDPAPALATTIRIPTAPKGFSFQRPVATTGGSA</sequence>
<keyword evidence="4" id="KW-1185">Reference proteome</keyword>
<dbReference type="InterPro" id="IPR034686">
    <property type="entry name" value="Terpene_cyclase-like_2"/>
</dbReference>
<dbReference type="SFLD" id="SFLDS00005">
    <property type="entry name" value="Isoprenoid_Synthase_Type_I"/>
    <property type="match status" value="2"/>
</dbReference>
<evidence type="ECO:0000313" key="4">
    <source>
        <dbReference type="Proteomes" id="UP001501470"/>
    </source>
</evidence>
<dbReference type="Proteomes" id="UP001501470">
    <property type="component" value="Unassembled WGS sequence"/>
</dbReference>
<comment type="cofactor">
    <cofactor evidence="2">
        <name>Mg(2+)</name>
        <dbReference type="ChEBI" id="CHEBI:18420"/>
    </cofactor>
</comment>
<name>A0ABN1ZHL6_9ACTN</name>
<dbReference type="RefSeq" id="WP_344498214.1">
    <property type="nucleotide sequence ID" value="NZ_BAAAQD010000001.1"/>
</dbReference>
<keyword evidence="2" id="KW-0460">Magnesium</keyword>
<evidence type="ECO:0000256" key="2">
    <source>
        <dbReference type="RuleBase" id="RU366034"/>
    </source>
</evidence>
<dbReference type="EMBL" id="BAAAQD010000001">
    <property type="protein sequence ID" value="GAA1499406.1"/>
    <property type="molecule type" value="Genomic_DNA"/>
</dbReference>
<dbReference type="SFLD" id="SFLDG01020">
    <property type="entry name" value="Terpene_Cyclase_Like_2"/>
    <property type="match status" value="2"/>
</dbReference>
<evidence type="ECO:0000313" key="3">
    <source>
        <dbReference type="EMBL" id="GAA1499406.1"/>
    </source>
</evidence>
<dbReference type="Pfam" id="PF19086">
    <property type="entry name" value="Terpene_syn_C_2"/>
    <property type="match status" value="2"/>
</dbReference>
<accession>A0ABN1ZHL6</accession>
<comment type="similarity">
    <text evidence="2">Belongs to the terpene synthase family.</text>
</comment>
<dbReference type="EC" id="4.2.3.-" evidence="2"/>
<reference evidence="3 4" key="1">
    <citation type="journal article" date="2019" name="Int. J. Syst. Evol. Microbiol.">
        <title>The Global Catalogue of Microorganisms (GCM) 10K type strain sequencing project: providing services to taxonomists for standard genome sequencing and annotation.</title>
        <authorList>
            <consortium name="The Broad Institute Genomics Platform"/>
            <consortium name="The Broad Institute Genome Sequencing Center for Infectious Disease"/>
            <person name="Wu L."/>
            <person name="Ma J."/>
        </authorList>
    </citation>
    <scope>NUCLEOTIDE SEQUENCE [LARGE SCALE GENOMIC DNA]</scope>
    <source>
        <strain evidence="3 4">JCM 15933</strain>
    </source>
</reference>
<keyword evidence="2" id="KW-0479">Metal-binding</keyword>
<dbReference type="Gene3D" id="1.10.600.10">
    <property type="entry name" value="Farnesyl Diphosphate Synthase"/>
    <property type="match status" value="2"/>
</dbReference>
<dbReference type="SUPFAM" id="SSF48576">
    <property type="entry name" value="Terpenoid synthases"/>
    <property type="match status" value="2"/>
</dbReference>
<organism evidence="3 4">
    <name type="scientific">Dactylosporangium maewongense</name>
    <dbReference type="NCBI Taxonomy" id="634393"/>
    <lineage>
        <taxon>Bacteria</taxon>
        <taxon>Bacillati</taxon>
        <taxon>Actinomycetota</taxon>
        <taxon>Actinomycetes</taxon>
        <taxon>Micromonosporales</taxon>
        <taxon>Micromonosporaceae</taxon>
        <taxon>Dactylosporangium</taxon>
    </lineage>
</organism>
<dbReference type="PANTHER" id="PTHR35201">
    <property type="entry name" value="TERPENE SYNTHASE"/>
    <property type="match status" value="1"/>
</dbReference>